<feature type="domain" description="CN hydrolase" evidence="2">
    <location>
        <begin position="58"/>
        <end position="324"/>
    </location>
</feature>
<dbReference type="SUPFAM" id="SSF56317">
    <property type="entry name" value="Carbon-nitrogen hydrolase"/>
    <property type="match status" value="1"/>
</dbReference>
<dbReference type="KEGG" id="sand:H3309_02735"/>
<sequence length="379" mass="41407">MDKSLAEISRRALFHTGALGVAGLAAVPAMAAMGKGPDTTTLIPDGTYATVPLAQDSVSLGICQTRVRPIDAASPEKGRAENLAHMLDLIDAAQAYGGRRDILFFHEFPLTGWSYEWGRKEALRVAIDVDGPEVAAIGKKAKQYNCMIVFGSYAKEPAWPNHLLSITFIIGPDGRILDKHWKARNIKGVFVGFELFTTTIHDVLDRYVEMYGWDAVVPVTRTPLGNLCTSSTQREFEYIRAMAMKGGEIILRTASGGFSDLDIAASAFYNGVYVAICNNSISPGIGKFFEAAGGGGSALYGPDGKVVQMAETQAEELVGATIPIRAFRARHRQPNVHTDLILKEYEAYRSRHPANLFATYLPTDGQDAKRFLADKSRWK</sequence>
<dbReference type="Proteomes" id="UP000515292">
    <property type="component" value="Chromosome"/>
</dbReference>
<accession>A0A7G5IJ96</accession>
<evidence type="ECO:0000259" key="2">
    <source>
        <dbReference type="PROSITE" id="PS50263"/>
    </source>
</evidence>
<evidence type="ECO:0000313" key="4">
    <source>
        <dbReference type="Proteomes" id="UP000515292"/>
    </source>
</evidence>
<gene>
    <name evidence="3" type="ORF">H3309_02735</name>
</gene>
<organism evidence="3 4">
    <name type="scientific">Sandaracinobacteroides saxicola</name>
    <dbReference type="NCBI Taxonomy" id="2759707"/>
    <lineage>
        <taxon>Bacteria</taxon>
        <taxon>Pseudomonadati</taxon>
        <taxon>Pseudomonadota</taxon>
        <taxon>Alphaproteobacteria</taxon>
        <taxon>Sphingomonadales</taxon>
        <taxon>Sphingosinicellaceae</taxon>
        <taxon>Sandaracinobacteroides</taxon>
    </lineage>
</organism>
<dbReference type="InterPro" id="IPR050345">
    <property type="entry name" value="Aliph_Amidase/BUP"/>
</dbReference>
<keyword evidence="4" id="KW-1185">Reference proteome</keyword>
<dbReference type="InterPro" id="IPR003010">
    <property type="entry name" value="C-N_Hydrolase"/>
</dbReference>
<keyword evidence="1" id="KW-0378">Hydrolase</keyword>
<dbReference type="InterPro" id="IPR036526">
    <property type="entry name" value="C-N_Hydrolase_sf"/>
</dbReference>
<dbReference type="PANTHER" id="PTHR43674">
    <property type="entry name" value="NITRILASE C965.09-RELATED"/>
    <property type="match status" value="1"/>
</dbReference>
<dbReference type="AlphaFoldDB" id="A0A7G5IJ96"/>
<dbReference type="InterPro" id="IPR006311">
    <property type="entry name" value="TAT_signal"/>
</dbReference>
<dbReference type="GO" id="GO:0016811">
    <property type="term" value="F:hydrolase activity, acting on carbon-nitrogen (but not peptide) bonds, in linear amides"/>
    <property type="evidence" value="ECO:0007669"/>
    <property type="project" value="TreeGrafter"/>
</dbReference>
<evidence type="ECO:0000256" key="1">
    <source>
        <dbReference type="ARBA" id="ARBA00022801"/>
    </source>
</evidence>
<dbReference type="Pfam" id="PF00795">
    <property type="entry name" value="CN_hydrolase"/>
    <property type="match status" value="1"/>
</dbReference>
<evidence type="ECO:0000313" key="3">
    <source>
        <dbReference type="EMBL" id="QMW23438.1"/>
    </source>
</evidence>
<dbReference type="PROSITE" id="PS50263">
    <property type="entry name" value="CN_HYDROLASE"/>
    <property type="match status" value="1"/>
</dbReference>
<reference evidence="3 4" key="1">
    <citation type="submission" date="2020-07" db="EMBL/GenBank/DDBJ databases">
        <title>Complete genome sequence for Sandaracinobacter sp. M6.</title>
        <authorList>
            <person name="Tang Y."/>
            <person name="Liu Q."/>
            <person name="Guo Z."/>
            <person name="Lei P."/>
            <person name="Huang B."/>
        </authorList>
    </citation>
    <scope>NUCLEOTIDE SEQUENCE [LARGE SCALE GENOMIC DNA]</scope>
    <source>
        <strain evidence="3 4">M6</strain>
    </source>
</reference>
<protein>
    <recommendedName>
        <fullName evidence="2">CN hydrolase domain-containing protein</fullName>
    </recommendedName>
</protein>
<dbReference type="PANTHER" id="PTHR43674:SF16">
    <property type="entry name" value="CARBON-NITROGEN FAMILY, PUTATIVE (AFU_ORTHOLOGUE AFUA_5G02350)-RELATED"/>
    <property type="match status" value="1"/>
</dbReference>
<dbReference type="EMBL" id="CP059851">
    <property type="protein sequence ID" value="QMW23438.1"/>
    <property type="molecule type" value="Genomic_DNA"/>
</dbReference>
<dbReference type="PROSITE" id="PS51318">
    <property type="entry name" value="TAT"/>
    <property type="match status" value="1"/>
</dbReference>
<name>A0A7G5IJ96_9SPHN</name>
<dbReference type="RefSeq" id="WP_182297261.1">
    <property type="nucleotide sequence ID" value="NZ_CP059851.1"/>
</dbReference>
<proteinExistence type="predicted"/>
<dbReference type="Gene3D" id="3.60.110.10">
    <property type="entry name" value="Carbon-nitrogen hydrolase"/>
    <property type="match status" value="1"/>
</dbReference>